<reference evidence="19" key="1">
    <citation type="submission" date="2020-09" db="EMBL/GenBank/DDBJ databases">
        <title>Genome-Enabled Discovery of Anthraquinone Biosynthesis in Senna tora.</title>
        <authorList>
            <person name="Kang S.-H."/>
            <person name="Pandey R.P."/>
            <person name="Lee C.-M."/>
            <person name="Sim J.-S."/>
            <person name="Jeong J.-T."/>
            <person name="Choi B.-S."/>
            <person name="Jung M."/>
            <person name="Ginzburg D."/>
            <person name="Zhao K."/>
            <person name="Won S.Y."/>
            <person name="Oh T.-J."/>
            <person name="Yu Y."/>
            <person name="Kim N.-H."/>
            <person name="Lee O.R."/>
            <person name="Lee T.-H."/>
            <person name="Bashyal P."/>
            <person name="Kim T.-S."/>
            <person name="Lee W.-H."/>
            <person name="Kawkins C."/>
            <person name="Kim C.-K."/>
            <person name="Kim J.S."/>
            <person name="Ahn B.O."/>
            <person name="Rhee S.Y."/>
            <person name="Sohng J.K."/>
        </authorList>
    </citation>
    <scope>NUCLEOTIDE SEQUENCE</scope>
    <source>
        <tissue evidence="19">Leaf</tissue>
    </source>
</reference>
<dbReference type="PROSITE" id="PS00108">
    <property type="entry name" value="PROTEIN_KINASE_ST"/>
    <property type="match status" value="1"/>
</dbReference>
<evidence type="ECO:0000256" key="1">
    <source>
        <dbReference type="ARBA" id="ARBA00004251"/>
    </source>
</evidence>
<evidence type="ECO:0000256" key="15">
    <source>
        <dbReference type="ARBA" id="ARBA00023170"/>
    </source>
</evidence>
<comment type="similarity">
    <text evidence="3">In the N-terminal section; belongs to the leguminous lectin family.</text>
</comment>
<dbReference type="InterPro" id="IPR050528">
    <property type="entry name" value="L-type_Lectin-RKs"/>
</dbReference>
<dbReference type="PROSITE" id="PS00307">
    <property type="entry name" value="LECTIN_LEGUME_BETA"/>
    <property type="match status" value="1"/>
</dbReference>
<dbReference type="PROSITE" id="PS00308">
    <property type="entry name" value="LECTIN_LEGUME_ALPHA"/>
    <property type="match status" value="1"/>
</dbReference>
<dbReference type="SUPFAM" id="SSF49899">
    <property type="entry name" value="Concanavalin A-like lectins/glucanases"/>
    <property type="match status" value="1"/>
</dbReference>
<dbReference type="InterPro" id="IPR013320">
    <property type="entry name" value="ConA-like_dom_sf"/>
</dbReference>
<dbReference type="GO" id="GO:0004674">
    <property type="term" value="F:protein serine/threonine kinase activity"/>
    <property type="evidence" value="ECO:0007669"/>
    <property type="project" value="UniProtKB-KW"/>
</dbReference>
<sequence length="611" mass="68504">MEATQYCKIHHHLFIITPITLIFLIFPFASPLSINYEQFTPNDPTLIFQGDVFYEKGFLQLTKFERDSLGRVTYYKSLHLWDKSSGKVTDFSTHFSFIINSPNRSINIGDGITFFLAPPSFPLPVPRDGSGIGLVSRTQLEDQNYTNENPFVAVEFDTISNDWDPPYDHVGIDVKSIKTAYTTQWFSIKDGRKYDAVINYNSSSFNLSVSFNGYYENNTKVEQNLYQVINMTEVLPEWVEFGFSSATGDFFEIHTLCSWSFNSSLDMEDQNNQNHSSKKGLIVGLSIGGGVLIFGIGLIWLVIVSVKRRRRSMYGFDFDPTMENEFERSTGPKRFSYKQLVKATNKFAKELKLGEGDQTLLTWEARYNIAQGLASALLYLHEEWEQCVVHRDIKASNVMLDSGFNAKLGDFGLARLVDHGKGSKTTVLAGTFGYMAPEYVTKGKASRESDVYSFGVVALEIACGRKSIEPEFNEEEASLVDWVWELHSRNGVLEAADKRLCGDFNEQEMLRLMMIGLWCANTECILRPTIRQVVQVLNFEASVPILQSPTYNAASVSSAITSSSSSFASNNTSAFGIKHTLPFSESSFTGSSQSSTSFAVISPSAALLHTY</sequence>
<comment type="similarity">
    <text evidence="4">In the C-terminal section; belongs to the protein kinase superfamily. Ser/Thr protein kinase family.</text>
</comment>
<evidence type="ECO:0000256" key="5">
    <source>
        <dbReference type="ARBA" id="ARBA00012513"/>
    </source>
</evidence>
<keyword evidence="11" id="KW-0547">Nucleotide-binding</keyword>
<organism evidence="19 20">
    <name type="scientific">Senna tora</name>
    <dbReference type="NCBI Taxonomy" id="362788"/>
    <lineage>
        <taxon>Eukaryota</taxon>
        <taxon>Viridiplantae</taxon>
        <taxon>Streptophyta</taxon>
        <taxon>Embryophyta</taxon>
        <taxon>Tracheophyta</taxon>
        <taxon>Spermatophyta</taxon>
        <taxon>Magnoliopsida</taxon>
        <taxon>eudicotyledons</taxon>
        <taxon>Gunneridae</taxon>
        <taxon>Pentapetalae</taxon>
        <taxon>rosids</taxon>
        <taxon>fabids</taxon>
        <taxon>Fabales</taxon>
        <taxon>Fabaceae</taxon>
        <taxon>Caesalpinioideae</taxon>
        <taxon>Cassia clade</taxon>
        <taxon>Senna</taxon>
    </lineage>
</organism>
<dbReference type="EC" id="2.7.11.1" evidence="5"/>
<dbReference type="OrthoDB" id="4062651at2759"/>
<dbReference type="GO" id="GO:0030246">
    <property type="term" value="F:carbohydrate binding"/>
    <property type="evidence" value="ECO:0007669"/>
    <property type="project" value="UniProtKB-KW"/>
</dbReference>
<dbReference type="InterPro" id="IPR000985">
    <property type="entry name" value="Lectin_LegA_CS"/>
</dbReference>
<comment type="caution">
    <text evidence="19">The sequence shown here is derived from an EMBL/GenBank/DDBJ whole genome shotgun (WGS) entry which is preliminary data.</text>
</comment>
<gene>
    <name evidence="19" type="ORF">G2W53_005334</name>
</gene>
<dbReference type="Gene3D" id="2.60.120.200">
    <property type="match status" value="1"/>
</dbReference>
<keyword evidence="9" id="KW-0732">Signal</keyword>
<dbReference type="FunFam" id="2.60.120.200:FF:000103">
    <property type="entry name" value="L-type lectin-domain containing receptor kinase IX.1"/>
    <property type="match status" value="1"/>
</dbReference>
<dbReference type="InterPro" id="IPR011009">
    <property type="entry name" value="Kinase-like_dom_sf"/>
</dbReference>
<evidence type="ECO:0000256" key="10">
    <source>
        <dbReference type="ARBA" id="ARBA00022734"/>
    </source>
</evidence>
<evidence type="ECO:0000256" key="6">
    <source>
        <dbReference type="ARBA" id="ARBA00022475"/>
    </source>
</evidence>
<keyword evidence="6" id="KW-1003">Cell membrane</keyword>
<evidence type="ECO:0000256" key="9">
    <source>
        <dbReference type="ARBA" id="ARBA00022729"/>
    </source>
</evidence>
<comment type="subcellular location">
    <subcellularLocation>
        <location evidence="1">Cell membrane</location>
        <topology evidence="1">Single-pass type I membrane protein</topology>
    </subcellularLocation>
</comment>
<dbReference type="SMART" id="SM00220">
    <property type="entry name" value="S_TKc"/>
    <property type="match status" value="1"/>
</dbReference>
<evidence type="ECO:0000256" key="2">
    <source>
        <dbReference type="ARBA" id="ARBA00007606"/>
    </source>
</evidence>
<dbReference type="GO" id="GO:0005886">
    <property type="term" value="C:plasma membrane"/>
    <property type="evidence" value="ECO:0007669"/>
    <property type="project" value="UniProtKB-SubCell"/>
</dbReference>
<evidence type="ECO:0000256" key="17">
    <source>
        <dbReference type="SAM" id="Phobius"/>
    </source>
</evidence>
<feature type="domain" description="Protein kinase" evidence="18">
    <location>
        <begin position="194"/>
        <end position="546"/>
    </location>
</feature>
<feature type="transmembrane region" description="Helical" evidence="17">
    <location>
        <begin position="281"/>
        <end position="303"/>
    </location>
</feature>
<dbReference type="Proteomes" id="UP000634136">
    <property type="component" value="Unassembled WGS sequence"/>
</dbReference>
<dbReference type="PANTHER" id="PTHR27007">
    <property type="match status" value="1"/>
</dbReference>
<evidence type="ECO:0000256" key="14">
    <source>
        <dbReference type="ARBA" id="ARBA00023136"/>
    </source>
</evidence>
<dbReference type="GO" id="GO:0005524">
    <property type="term" value="F:ATP binding"/>
    <property type="evidence" value="ECO:0007669"/>
    <property type="project" value="UniProtKB-KW"/>
</dbReference>
<dbReference type="Gene3D" id="1.10.510.10">
    <property type="entry name" value="Transferase(Phosphotransferase) domain 1"/>
    <property type="match status" value="1"/>
</dbReference>
<keyword evidence="16" id="KW-0325">Glycoprotein</keyword>
<accession>A0A834XFJ4</accession>
<keyword evidence="8 17" id="KW-0812">Transmembrane</keyword>
<keyword evidence="7" id="KW-0808">Transferase</keyword>
<feature type="transmembrane region" description="Helical" evidence="17">
    <location>
        <begin position="12"/>
        <end position="34"/>
    </location>
</feature>
<keyword evidence="12" id="KW-0067">ATP-binding</keyword>
<evidence type="ECO:0000256" key="16">
    <source>
        <dbReference type="ARBA" id="ARBA00023180"/>
    </source>
</evidence>
<proteinExistence type="inferred from homology"/>
<dbReference type="InterPro" id="IPR019825">
    <property type="entry name" value="Lectin_legB_Mn/Ca_BS"/>
</dbReference>
<name>A0A834XFJ4_9FABA</name>
<dbReference type="PROSITE" id="PS50011">
    <property type="entry name" value="PROTEIN_KINASE_DOM"/>
    <property type="match status" value="1"/>
</dbReference>
<dbReference type="Pfam" id="PF00139">
    <property type="entry name" value="Lectin_legB"/>
    <property type="match status" value="1"/>
</dbReference>
<evidence type="ECO:0000256" key="4">
    <source>
        <dbReference type="ARBA" id="ARBA00010217"/>
    </source>
</evidence>
<evidence type="ECO:0000313" key="20">
    <source>
        <dbReference type="Proteomes" id="UP000634136"/>
    </source>
</evidence>
<evidence type="ECO:0000256" key="11">
    <source>
        <dbReference type="ARBA" id="ARBA00022741"/>
    </source>
</evidence>
<dbReference type="InterPro" id="IPR008271">
    <property type="entry name" value="Ser/Thr_kinase_AS"/>
</dbReference>
<dbReference type="GO" id="GO:0002229">
    <property type="term" value="P:defense response to oomycetes"/>
    <property type="evidence" value="ECO:0007669"/>
    <property type="project" value="UniProtKB-ARBA"/>
</dbReference>
<dbReference type="InterPro" id="IPR000719">
    <property type="entry name" value="Prot_kinase_dom"/>
</dbReference>
<dbReference type="EMBL" id="JAAIUW010000002">
    <property type="protein sequence ID" value="KAF7843036.1"/>
    <property type="molecule type" value="Genomic_DNA"/>
</dbReference>
<keyword evidence="7" id="KW-0723">Serine/threonine-protein kinase</keyword>
<dbReference type="AlphaFoldDB" id="A0A834XFJ4"/>
<dbReference type="FunFam" id="1.10.510.10:FF:000240">
    <property type="entry name" value="Lectin-domain containing receptor kinase A4.3"/>
    <property type="match status" value="1"/>
</dbReference>
<evidence type="ECO:0000259" key="18">
    <source>
        <dbReference type="PROSITE" id="PS50011"/>
    </source>
</evidence>
<keyword evidence="20" id="KW-1185">Reference proteome</keyword>
<keyword evidence="10 19" id="KW-0430">Lectin</keyword>
<keyword evidence="19" id="KW-0418">Kinase</keyword>
<keyword evidence="13 17" id="KW-1133">Transmembrane helix</keyword>
<evidence type="ECO:0000256" key="3">
    <source>
        <dbReference type="ARBA" id="ARBA00008536"/>
    </source>
</evidence>
<protein>
    <recommendedName>
        <fullName evidence="5">non-specific serine/threonine protein kinase</fullName>
        <ecNumber evidence="5">2.7.11.1</ecNumber>
    </recommendedName>
</protein>
<dbReference type="InterPro" id="IPR001220">
    <property type="entry name" value="Legume_lectin_dom"/>
</dbReference>
<keyword evidence="15 19" id="KW-0675">Receptor</keyword>
<dbReference type="CDD" id="cd06899">
    <property type="entry name" value="lectin_legume_LecRK_Arcelin_ConA"/>
    <property type="match status" value="1"/>
</dbReference>
<dbReference type="Pfam" id="PF00069">
    <property type="entry name" value="Pkinase"/>
    <property type="match status" value="1"/>
</dbReference>
<keyword evidence="14 17" id="KW-0472">Membrane</keyword>
<comment type="similarity">
    <text evidence="2">Belongs to the leguminous lectin family.</text>
</comment>
<evidence type="ECO:0000313" key="19">
    <source>
        <dbReference type="EMBL" id="KAF7843036.1"/>
    </source>
</evidence>
<evidence type="ECO:0000256" key="7">
    <source>
        <dbReference type="ARBA" id="ARBA00022527"/>
    </source>
</evidence>
<evidence type="ECO:0000256" key="8">
    <source>
        <dbReference type="ARBA" id="ARBA00022692"/>
    </source>
</evidence>
<evidence type="ECO:0000256" key="13">
    <source>
        <dbReference type="ARBA" id="ARBA00022989"/>
    </source>
</evidence>
<evidence type="ECO:0000256" key="12">
    <source>
        <dbReference type="ARBA" id="ARBA00022840"/>
    </source>
</evidence>
<dbReference type="SUPFAM" id="SSF56112">
    <property type="entry name" value="Protein kinase-like (PK-like)"/>
    <property type="match status" value="1"/>
</dbReference>